<organism evidence="7 8">
    <name type="scientific">Sinimarinibacterium thermocellulolyticum</name>
    <dbReference type="NCBI Taxonomy" id="3170016"/>
    <lineage>
        <taxon>Bacteria</taxon>
        <taxon>Pseudomonadati</taxon>
        <taxon>Pseudomonadota</taxon>
        <taxon>Gammaproteobacteria</taxon>
        <taxon>Nevskiales</taxon>
        <taxon>Nevskiaceae</taxon>
        <taxon>Sinimarinibacterium</taxon>
    </lineage>
</organism>
<name>A0ABV2AEU9_9GAMM</name>
<gene>
    <name evidence="7" type="ORF">ABSH63_15230</name>
</gene>
<dbReference type="InterPro" id="IPR058533">
    <property type="entry name" value="Cation_efflux_TM"/>
</dbReference>
<dbReference type="Proteomes" id="UP001465331">
    <property type="component" value="Unassembled WGS sequence"/>
</dbReference>
<dbReference type="InterPro" id="IPR027469">
    <property type="entry name" value="Cation_efflux_TMD_sf"/>
</dbReference>
<feature type="transmembrane region" description="Helical" evidence="5">
    <location>
        <begin position="83"/>
        <end position="104"/>
    </location>
</feature>
<dbReference type="EMBL" id="JBEPIJ010000029">
    <property type="protein sequence ID" value="MES0875350.1"/>
    <property type="molecule type" value="Genomic_DNA"/>
</dbReference>
<evidence type="ECO:0000256" key="2">
    <source>
        <dbReference type="ARBA" id="ARBA00022692"/>
    </source>
</evidence>
<proteinExistence type="predicted"/>
<keyword evidence="2 5" id="KW-0812">Transmembrane</keyword>
<dbReference type="Gene3D" id="1.20.1510.10">
    <property type="entry name" value="Cation efflux protein transmembrane domain"/>
    <property type="match status" value="1"/>
</dbReference>
<evidence type="ECO:0000256" key="4">
    <source>
        <dbReference type="ARBA" id="ARBA00023136"/>
    </source>
</evidence>
<evidence type="ECO:0000313" key="7">
    <source>
        <dbReference type="EMBL" id="MES0875350.1"/>
    </source>
</evidence>
<evidence type="ECO:0000256" key="3">
    <source>
        <dbReference type="ARBA" id="ARBA00022989"/>
    </source>
</evidence>
<sequence>MKPDELECTDACRATEGVDRKTLRTVLAINLAQSLGGGVVGVLASSAGLIGAAVDNLADAGVYGLSLFAVGGSAARKARAARVSGAILILLSLLLVIEVLRRFFAGAEPIGPAMMAAAAINAGLNLVCLRLLRAHRGQGVHFDASWIFTSNDTLVNLGIVASGLLVMVLGSPIPDLVIGVVTAAVAAKGGMEILEMAQEARHGDDAPR</sequence>
<comment type="subcellular location">
    <subcellularLocation>
        <location evidence="1">Membrane</location>
        <topology evidence="1">Multi-pass membrane protein</topology>
    </subcellularLocation>
</comment>
<feature type="domain" description="Cation efflux protein transmembrane" evidence="6">
    <location>
        <begin position="26"/>
        <end position="193"/>
    </location>
</feature>
<dbReference type="Pfam" id="PF01545">
    <property type="entry name" value="Cation_efflux"/>
    <property type="match status" value="1"/>
</dbReference>
<evidence type="ECO:0000256" key="1">
    <source>
        <dbReference type="ARBA" id="ARBA00004141"/>
    </source>
</evidence>
<evidence type="ECO:0000313" key="8">
    <source>
        <dbReference type="Proteomes" id="UP001465331"/>
    </source>
</evidence>
<keyword evidence="4 5" id="KW-0472">Membrane</keyword>
<feature type="transmembrane region" description="Helical" evidence="5">
    <location>
        <begin position="110"/>
        <end position="132"/>
    </location>
</feature>
<feature type="transmembrane region" description="Helical" evidence="5">
    <location>
        <begin position="153"/>
        <end position="170"/>
    </location>
</feature>
<protein>
    <submittedName>
        <fullName evidence="7">Cation transporter</fullName>
    </submittedName>
</protein>
<evidence type="ECO:0000256" key="5">
    <source>
        <dbReference type="SAM" id="Phobius"/>
    </source>
</evidence>
<comment type="caution">
    <text evidence="7">The sequence shown here is derived from an EMBL/GenBank/DDBJ whole genome shotgun (WGS) entry which is preliminary data.</text>
</comment>
<accession>A0ABV2AEU9</accession>
<keyword evidence="8" id="KW-1185">Reference proteome</keyword>
<evidence type="ECO:0000259" key="6">
    <source>
        <dbReference type="Pfam" id="PF01545"/>
    </source>
</evidence>
<reference evidence="7 8" key="1">
    <citation type="submission" date="2024-06" db="EMBL/GenBank/DDBJ databases">
        <authorList>
            <person name="Li Z."/>
            <person name="Jiang Y."/>
        </authorList>
    </citation>
    <scope>NUCLEOTIDE SEQUENCE [LARGE SCALE GENOMIC DNA]</scope>
    <source>
        <strain evidence="7 8">HSW-8</strain>
    </source>
</reference>
<dbReference type="SUPFAM" id="SSF161111">
    <property type="entry name" value="Cation efflux protein transmembrane domain-like"/>
    <property type="match status" value="1"/>
</dbReference>
<keyword evidence="3 5" id="KW-1133">Transmembrane helix</keyword>